<accession>A0A9D5JZ08</accession>
<evidence type="ECO:0000256" key="1">
    <source>
        <dbReference type="ARBA" id="ARBA00022723"/>
    </source>
</evidence>
<dbReference type="Proteomes" id="UP000649604">
    <property type="component" value="Unassembled WGS sequence"/>
</dbReference>
<feature type="domain" description="HD" evidence="3">
    <location>
        <begin position="15"/>
        <end position="178"/>
    </location>
</feature>
<dbReference type="InterPro" id="IPR006674">
    <property type="entry name" value="HD_domain"/>
</dbReference>
<reference evidence="4" key="1">
    <citation type="submission" date="2019-11" db="EMBL/GenBank/DDBJ databases">
        <title>Microbial mats filling the niche in hypersaline microbial mats.</title>
        <authorList>
            <person name="Wong H.L."/>
            <person name="Macleod F.I."/>
            <person name="White R.A. III"/>
            <person name="Burns B.P."/>
        </authorList>
    </citation>
    <scope>NUCLEOTIDE SEQUENCE</scope>
    <source>
        <strain evidence="4">Rbin_158</strain>
    </source>
</reference>
<evidence type="ECO:0000313" key="5">
    <source>
        <dbReference type="Proteomes" id="UP000649604"/>
    </source>
</evidence>
<dbReference type="GO" id="GO:0046872">
    <property type="term" value="F:metal ion binding"/>
    <property type="evidence" value="ECO:0007669"/>
    <property type="project" value="UniProtKB-KW"/>
</dbReference>
<dbReference type="SUPFAM" id="SSF109604">
    <property type="entry name" value="HD-domain/PDEase-like"/>
    <property type="match status" value="1"/>
</dbReference>
<dbReference type="PANTHER" id="PTHR11845">
    <property type="entry name" value="5'-DEOXYNUCLEOTIDASE HDDC2"/>
    <property type="match status" value="1"/>
</dbReference>
<dbReference type="Gene3D" id="1.10.3210.10">
    <property type="entry name" value="Hypothetical protein af1432"/>
    <property type="match status" value="1"/>
</dbReference>
<evidence type="ECO:0000313" key="4">
    <source>
        <dbReference type="EMBL" id="MBD3326630.1"/>
    </source>
</evidence>
<dbReference type="Pfam" id="PF13023">
    <property type="entry name" value="HD_3"/>
    <property type="match status" value="1"/>
</dbReference>
<organism evidence="4 5">
    <name type="scientific">candidate division KSB3 bacterium</name>
    <dbReference type="NCBI Taxonomy" id="2044937"/>
    <lineage>
        <taxon>Bacteria</taxon>
        <taxon>candidate division KSB3</taxon>
    </lineage>
</organism>
<dbReference type="EMBL" id="WJJP01000611">
    <property type="protein sequence ID" value="MBD3326630.1"/>
    <property type="molecule type" value="Genomic_DNA"/>
</dbReference>
<name>A0A9D5JZ08_9BACT</name>
<dbReference type="AlphaFoldDB" id="A0A9D5JZ08"/>
<dbReference type="GO" id="GO:0002953">
    <property type="term" value="F:5'-deoxynucleotidase activity"/>
    <property type="evidence" value="ECO:0007669"/>
    <property type="project" value="InterPro"/>
</dbReference>
<sequence>MTTRLSKQIEFICEIDKLKHIYRQTFVMDSSRTENDAEHSWHLAVIAILLSEYATQKNLDLLRVIKMILVHDLVEIDAGDTYLYDEQAAQDKLDREQRAADRLFTLLPDDQGQELRELWEEFEARQTPEAKFAAALDRFQPLLHNYGTQGISWKEHGITSDMVVQRGRHMQEGAPTLWEYAQHLIQDSVEKGYLAP</sequence>
<dbReference type="PANTHER" id="PTHR11845:SF13">
    <property type="entry name" value="5'-DEOXYNUCLEOTIDASE HDDC2"/>
    <property type="match status" value="1"/>
</dbReference>
<proteinExistence type="predicted"/>
<keyword evidence="1" id="KW-0479">Metal-binding</keyword>
<evidence type="ECO:0000259" key="3">
    <source>
        <dbReference type="Pfam" id="PF13023"/>
    </source>
</evidence>
<gene>
    <name evidence="4" type="ORF">GF339_18750</name>
</gene>
<dbReference type="InterPro" id="IPR039356">
    <property type="entry name" value="YfbR/HDDC2"/>
</dbReference>
<comment type="caution">
    <text evidence="4">The sequence shown here is derived from an EMBL/GenBank/DDBJ whole genome shotgun (WGS) entry which is preliminary data.</text>
</comment>
<dbReference type="GO" id="GO:0005737">
    <property type="term" value="C:cytoplasm"/>
    <property type="evidence" value="ECO:0007669"/>
    <property type="project" value="TreeGrafter"/>
</dbReference>
<protein>
    <submittedName>
        <fullName evidence="4">HD domain-containing protein</fullName>
    </submittedName>
</protein>
<keyword evidence="2" id="KW-0378">Hydrolase</keyword>
<evidence type="ECO:0000256" key="2">
    <source>
        <dbReference type="ARBA" id="ARBA00022801"/>
    </source>
</evidence>